<proteinExistence type="predicted"/>
<comment type="caution">
    <text evidence="1">The sequence shown here is derived from an EMBL/GenBank/DDBJ whole genome shotgun (WGS) entry which is preliminary data.</text>
</comment>
<sequence length="161" mass="18592">MLHHNEAHREGLETIRKLINGIDTAMLTTVTDEGLVSRPMKTQDVEFDGDIWFLTKKDTSKYYELLHNAQVNVAYADKSYVSISGTAEIVQSREKVKEFWNAMYEKMLETTWEDPNIVLIKVKAESAEYWESGSVFKQAKFLFEKLTGKETDTKMNDTVQL</sequence>
<organism evidence="1 2">
    <name type="scientific">Paenibacillus mesotrionivorans</name>
    <dbReference type="NCBI Taxonomy" id="3160968"/>
    <lineage>
        <taxon>Bacteria</taxon>
        <taxon>Bacillati</taxon>
        <taxon>Bacillota</taxon>
        <taxon>Bacilli</taxon>
        <taxon>Bacillales</taxon>
        <taxon>Paenibacillaceae</taxon>
        <taxon>Paenibacillus</taxon>
    </lineage>
</organism>
<reference evidence="1" key="1">
    <citation type="submission" date="2024-12" db="EMBL/GenBank/DDBJ databases">
        <authorList>
            <person name="Wu N."/>
        </authorList>
    </citation>
    <scope>NUCLEOTIDE SEQUENCE</scope>
    <source>
        <strain evidence="1">P15</strain>
    </source>
</reference>
<dbReference type="EMBL" id="JBJURJ010000019">
    <property type="protein sequence ID" value="MFM9331487.1"/>
    <property type="molecule type" value="Genomic_DNA"/>
</dbReference>
<evidence type="ECO:0000313" key="2">
    <source>
        <dbReference type="Proteomes" id="UP001631969"/>
    </source>
</evidence>
<name>A0ACC7P7Z1_9BACL</name>
<gene>
    <name evidence="1" type="ORF">ACI1P1_24630</name>
</gene>
<dbReference type="Proteomes" id="UP001631969">
    <property type="component" value="Unassembled WGS sequence"/>
</dbReference>
<evidence type="ECO:0000313" key="1">
    <source>
        <dbReference type="EMBL" id="MFM9331487.1"/>
    </source>
</evidence>
<protein>
    <submittedName>
        <fullName evidence="1">Pyridoxamine 5'-phosphate oxidase family protein</fullName>
    </submittedName>
</protein>
<accession>A0ACC7P7Z1</accession>
<keyword evidence="2" id="KW-1185">Reference proteome</keyword>